<sequence length="107" mass="12317">MCVNSISHGLNTDLPNTRLELRESQVSHTRPIVNKYYITYTYAERSGGGGVSNWTVFSPETLNKIVRQQGKGCKRSAHGPYPAQHRKKWSNYDAVEKKNTVWSYWQL</sequence>
<protein>
    <submittedName>
        <fullName evidence="1">Uncharacterized protein</fullName>
    </submittedName>
</protein>
<keyword evidence="2" id="KW-1185">Reference proteome</keyword>
<dbReference type="EMBL" id="BMAT01006919">
    <property type="protein sequence ID" value="GFS22177.1"/>
    <property type="molecule type" value="Genomic_DNA"/>
</dbReference>
<dbReference type="AlphaFoldDB" id="A0AAV4JKX3"/>
<organism evidence="1 2">
    <name type="scientific">Elysia marginata</name>
    <dbReference type="NCBI Taxonomy" id="1093978"/>
    <lineage>
        <taxon>Eukaryota</taxon>
        <taxon>Metazoa</taxon>
        <taxon>Spiralia</taxon>
        <taxon>Lophotrochozoa</taxon>
        <taxon>Mollusca</taxon>
        <taxon>Gastropoda</taxon>
        <taxon>Heterobranchia</taxon>
        <taxon>Euthyneura</taxon>
        <taxon>Panpulmonata</taxon>
        <taxon>Sacoglossa</taxon>
        <taxon>Placobranchoidea</taxon>
        <taxon>Plakobranchidae</taxon>
        <taxon>Elysia</taxon>
    </lineage>
</organism>
<comment type="caution">
    <text evidence="1">The sequence shown here is derived from an EMBL/GenBank/DDBJ whole genome shotgun (WGS) entry which is preliminary data.</text>
</comment>
<gene>
    <name evidence="1" type="ORF">ElyMa_003357000</name>
</gene>
<evidence type="ECO:0000313" key="1">
    <source>
        <dbReference type="EMBL" id="GFS22177.1"/>
    </source>
</evidence>
<proteinExistence type="predicted"/>
<evidence type="ECO:0000313" key="2">
    <source>
        <dbReference type="Proteomes" id="UP000762676"/>
    </source>
</evidence>
<accession>A0AAV4JKX3</accession>
<name>A0AAV4JKX3_9GAST</name>
<dbReference type="Proteomes" id="UP000762676">
    <property type="component" value="Unassembled WGS sequence"/>
</dbReference>
<reference evidence="1 2" key="1">
    <citation type="journal article" date="2021" name="Elife">
        <title>Chloroplast acquisition without the gene transfer in kleptoplastic sea slugs, Plakobranchus ocellatus.</title>
        <authorList>
            <person name="Maeda T."/>
            <person name="Takahashi S."/>
            <person name="Yoshida T."/>
            <person name="Shimamura S."/>
            <person name="Takaki Y."/>
            <person name="Nagai Y."/>
            <person name="Toyoda A."/>
            <person name="Suzuki Y."/>
            <person name="Arimoto A."/>
            <person name="Ishii H."/>
            <person name="Satoh N."/>
            <person name="Nishiyama T."/>
            <person name="Hasebe M."/>
            <person name="Maruyama T."/>
            <person name="Minagawa J."/>
            <person name="Obokata J."/>
            <person name="Shigenobu S."/>
        </authorList>
    </citation>
    <scope>NUCLEOTIDE SEQUENCE [LARGE SCALE GENOMIC DNA]</scope>
</reference>